<evidence type="ECO:0000313" key="3">
    <source>
        <dbReference type="Proteomes" id="UP000272474"/>
    </source>
</evidence>
<proteinExistence type="predicted"/>
<comment type="caution">
    <text evidence="2">The sequence shown here is derived from an EMBL/GenBank/DDBJ whole genome shotgun (WGS) entry which is preliminary data.</text>
</comment>
<protein>
    <submittedName>
        <fullName evidence="2">Uncharacterized protein</fullName>
    </submittedName>
</protein>
<keyword evidence="1" id="KW-0472">Membrane</keyword>
<keyword evidence="3" id="KW-1185">Reference proteome</keyword>
<keyword evidence="1" id="KW-0812">Transmembrane</keyword>
<gene>
    <name evidence="2" type="ORF">D7294_16990</name>
</gene>
<sequence>MGPSLPVRVAQTGALLMVVVPKVHPLMLLPSALIAALMLPLATVLAAAAVATWIVAGAALPLLGLLYRALIAIANYRPEVKS</sequence>
<dbReference type="AlphaFoldDB" id="A0A3A9YYK0"/>
<dbReference type="RefSeq" id="WP_120680577.1">
    <property type="nucleotide sequence ID" value="NZ_RBAL01000009.1"/>
</dbReference>
<name>A0A3A9YYK0_9ACTN</name>
<evidence type="ECO:0000256" key="1">
    <source>
        <dbReference type="SAM" id="Phobius"/>
    </source>
</evidence>
<dbReference type="EMBL" id="RBAL01000009">
    <property type="protein sequence ID" value="RKN40784.1"/>
    <property type="molecule type" value="Genomic_DNA"/>
</dbReference>
<accession>A0A3A9YYK0</accession>
<feature type="transmembrane region" description="Helical" evidence="1">
    <location>
        <begin position="53"/>
        <end position="76"/>
    </location>
</feature>
<keyword evidence="1" id="KW-1133">Transmembrane helix</keyword>
<evidence type="ECO:0000313" key="2">
    <source>
        <dbReference type="EMBL" id="RKN40784.1"/>
    </source>
</evidence>
<dbReference type="Proteomes" id="UP000272474">
    <property type="component" value="Unassembled WGS sequence"/>
</dbReference>
<reference evidence="2 3" key="1">
    <citation type="journal article" date="2014" name="Int. J. Syst. Evol. Microbiol.">
        <title>Streptomyces hoynatensis sp. nov., isolated from deep marine sediment.</title>
        <authorList>
            <person name="Veyisoglu A."/>
            <person name="Sahin N."/>
        </authorList>
    </citation>
    <scope>NUCLEOTIDE SEQUENCE [LARGE SCALE GENOMIC DNA]</scope>
    <source>
        <strain evidence="2 3">KCTC 29097</strain>
    </source>
</reference>
<organism evidence="2 3">
    <name type="scientific">Streptomyces hoynatensis</name>
    <dbReference type="NCBI Taxonomy" id="1141874"/>
    <lineage>
        <taxon>Bacteria</taxon>
        <taxon>Bacillati</taxon>
        <taxon>Actinomycetota</taxon>
        <taxon>Actinomycetes</taxon>
        <taxon>Kitasatosporales</taxon>
        <taxon>Streptomycetaceae</taxon>
        <taxon>Streptomyces</taxon>
    </lineage>
</organism>